<dbReference type="GO" id="GO:0035725">
    <property type="term" value="P:sodium ion transmembrane transport"/>
    <property type="evidence" value="ECO:0007669"/>
    <property type="project" value="TreeGrafter"/>
</dbReference>
<evidence type="ECO:0000256" key="5">
    <source>
        <dbReference type="SAM" id="Phobius"/>
    </source>
</evidence>
<dbReference type="OrthoDB" id="427060at2759"/>
<evidence type="ECO:0000259" key="6">
    <source>
        <dbReference type="Pfam" id="PF00520"/>
    </source>
</evidence>
<evidence type="ECO:0000256" key="4">
    <source>
        <dbReference type="ARBA" id="ARBA00023136"/>
    </source>
</evidence>
<dbReference type="Gene3D" id="1.20.120.350">
    <property type="entry name" value="Voltage-gated potassium channels. Chain C"/>
    <property type="match status" value="1"/>
</dbReference>
<comment type="caution">
    <text evidence="7">The sequence shown here is derived from an EMBL/GenBank/DDBJ whole genome shotgun (WGS) entry which is preliminary data.</text>
</comment>
<feature type="transmembrane region" description="Helical" evidence="5">
    <location>
        <begin position="147"/>
        <end position="166"/>
    </location>
</feature>
<dbReference type="EMBL" id="CAJNDS010002267">
    <property type="protein sequence ID" value="CAE7402498.1"/>
    <property type="molecule type" value="Genomic_DNA"/>
</dbReference>
<keyword evidence="2 5" id="KW-0812">Transmembrane</keyword>
<dbReference type="InterPro" id="IPR051413">
    <property type="entry name" value="K/Na_HCN_channel"/>
</dbReference>
<accession>A0A812QTD0</accession>
<reference evidence="7" key="1">
    <citation type="submission" date="2021-02" db="EMBL/GenBank/DDBJ databases">
        <authorList>
            <person name="Dougan E. K."/>
            <person name="Rhodes N."/>
            <person name="Thang M."/>
            <person name="Chan C."/>
        </authorList>
    </citation>
    <scope>NUCLEOTIDE SEQUENCE</scope>
</reference>
<dbReference type="GO" id="GO:0098855">
    <property type="term" value="C:HCN channel complex"/>
    <property type="evidence" value="ECO:0007669"/>
    <property type="project" value="TreeGrafter"/>
</dbReference>
<comment type="subcellular location">
    <subcellularLocation>
        <location evidence="1">Membrane</location>
        <topology evidence="1">Multi-pass membrane protein</topology>
    </subcellularLocation>
</comment>
<keyword evidence="4 5" id="KW-0472">Membrane</keyword>
<dbReference type="PANTHER" id="PTHR45689">
    <property type="entry name" value="I[[H]] CHANNEL, ISOFORM E"/>
    <property type="match status" value="1"/>
</dbReference>
<feature type="transmembrane region" description="Helical" evidence="5">
    <location>
        <begin position="105"/>
        <end position="127"/>
    </location>
</feature>
<dbReference type="PANTHER" id="PTHR45689:SF5">
    <property type="entry name" value="I[[H]] CHANNEL, ISOFORM E"/>
    <property type="match status" value="1"/>
</dbReference>
<dbReference type="GO" id="GO:0003254">
    <property type="term" value="P:regulation of membrane depolarization"/>
    <property type="evidence" value="ECO:0007669"/>
    <property type="project" value="TreeGrafter"/>
</dbReference>
<evidence type="ECO:0000256" key="2">
    <source>
        <dbReference type="ARBA" id="ARBA00022692"/>
    </source>
</evidence>
<feature type="transmembrane region" description="Helical" evidence="5">
    <location>
        <begin position="236"/>
        <end position="256"/>
    </location>
</feature>
<dbReference type="Proteomes" id="UP000604046">
    <property type="component" value="Unassembled WGS sequence"/>
</dbReference>
<evidence type="ECO:0000256" key="3">
    <source>
        <dbReference type="ARBA" id="ARBA00022989"/>
    </source>
</evidence>
<organism evidence="7 8">
    <name type="scientific">Symbiodinium natans</name>
    <dbReference type="NCBI Taxonomy" id="878477"/>
    <lineage>
        <taxon>Eukaryota</taxon>
        <taxon>Sar</taxon>
        <taxon>Alveolata</taxon>
        <taxon>Dinophyceae</taxon>
        <taxon>Suessiales</taxon>
        <taxon>Symbiodiniaceae</taxon>
        <taxon>Symbiodinium</taxon>
    </lineage>
</organism>
<dbReference type="SUPFAM" id="SSF81324">
    <property type="entry name" value="Voltage-gated potassium channels"/>
    <property type="match status" value="1"/>
</dbReference>
<name>A0A812QTD0_9DINO</name>
<evidence type="ECO:0000313" key="8">
    <source>
        <dbReference type="Proteomes" id="UP000604046"/>
    </source>
</evidence>
<dbReference type="InterPro" id="IPR027359">
    <property type="entry name" value="Volt_channel_dom_sf"/>
</dbReference>
<evidence type="ECO:0000313" key="7">
    <source>
        <dbReference type="EMBL" id="CAE7402498.1"/>
    </source>
</evidence>
<dbReference type="GO" id="GO:0005249">
    <property type="term" value="F:voltage-gated potassium channel activity"/>
    <property type="evidence" value="ECO:0007669"/>
    <property type="project" value="TreeGrafter"/>
</dbReference>
<dbReference type="Pfam" id="PF00520">
    <property type="entry name" value="Ion_trans"/>
    <property type="match status" value="1"/>
</dbReference>
<proteinExistence type="predicted"/>
<dbReference type="AlphaFoldDB" id="A0A812QTD0"/>
<feature type="transmembrane region" description="Helical" evidence="5">
    <location>
        <begin position="178"/>
        <end position="201"/>
    </location>
</feature>
<keyword evidence="8" id="KW-1185">Reference proteome</keyword>
<sequence>MDSFLLQDITGSINYKMRWGEFAIRLLEGQDGSATKAVDALPRADLDLHAAWKISWDQAKQIGRNRRIGATSDMRTRTLRFNDVFRDEVGCVQNFVVGPDSRVQLLWAALASIFIVWDMVTIPLQLFPLNQAFEQILSTLTYISFTYWVLDVPLHLIFGIQVGGAIEMRPRKLAKIYLHSWLLVDLVVILVDLSVIVLNALQASTNPLYRSGRFLRILRMVRLVRLLRVAKLEREFMLVANYFFSAYTMMALKLGLLAKFLPGLDAGDQPPDRMLLVICPPVFLRRPLEHKIRAKSKCPEL</sequence>
<gene>
    <name evidence="7" type="primary">Kcnh7</name>
    <name evidence="7" type="ORF">SNAT2548_LOCUS21905</name>
</gene>
<feature type="domain" description="Ion transport" evidence="6">
    <location>
        <begin position="107"/>
        <end position="244"/>
    </location>
</feature>
<dbReference type="InterPro" id="IPR005821">
    <property type="entry name" value="Ion_trans_dom"/>
</dbReference>
<protein>
    <submittedName>
        <fullName evidence="7">Kcnh7 protein</fullName>
    </submittedName>
</protein>
<evidence type="ECO:0000256" key="1">
    <source>
        <dbReference type="ARBA" id="ARBA00004141"/>
    </source>
</evidence>
<keyword evidence="3 5" id="KW-1133">Transmembrane helix</keyword>